<keyword evidence="2" id="KW-1185">Reference proteome</keyword>
<dbReference type="RefSeq" id="YP_009789882.1">
    <property type="nucleotide sequence ID" value="NC_047819.1"/>
</dbReference>
<dbReference type="Pfam" id="PF17574">
    <property type="entry name" value="TA_inhibitor"/>
    <property type="match status" value="1"/>
</dbReference>
<dbReference type="KEGG" id="vg:54980032"/>
<reference evidence="1 2" key="1">
    <citation type="submission" date="2017-02" db="EMBL/GenBank/DDBJ databases">
        <title>T7phage infectious to Pectobacterium.</title>
        <authorList>
            <person name="Hirata H."/>
            <person name="Kashihara M."/>
        </authorList>
    </citation>
    <scope>NUCLEOTIDE SEQUENCE [LARGE SCALE GENOMIC DNA]</scope>
</reference>
<name>A0A250KA83_9CAUD</name>
<dbReference type="Proteomes" id="UP000222626">
    <property type="component" value="Segment"/>
</dbReference>
<dbReference type="EMBL" id="LC216347">
    <property type="protein sequence ID" value="BBA26436.1"/>
    <property type="molecule type" value="Genomic_DNA"/>
</dbReference>
<evidence type="ECO:0000313" key="2">
    <source>
        <dbReference type="Proteomes" id="UP000222626"/>
    </source>
</evidence>
<sequence length="98" mass="10897">MLKAPIKASTTIRLSDTVDQWSRRIHVNVRNGKPTLVYRWRDSKSPKSHTQRMTLSDEQVGRLIAAMSIAAGVAADNDESRLLVVAKGRDAQQREAGI</sequence>
<protein>
    <submittedName>
        <fullName evidence="1">Uncharacterized protein</fullName>
    </submittedName>
</protein>
<organism evidence="1 2">
    <name type="scientific">Pectobacterium phage PPWS4</name>
    <dbReference type="NCBI Taxonomy" id="1961914"/>
    <lineage>
        <taxon>Viruses</taxon>
        <taxon>Duplodnaviria</taxon>
        <taxon>Heunggongvirae</taxon>
        <taxon>Uroviricota</taxon>
        <taxon>Caudoviricetes</taxon>
        <taxon>Autographivirales</taxon>
        <taxon>Autotranscriptaviridae</taxon>
        <taxon>Studiervirinae</taxon>
        <taxon>Pektosvirus</taxon>
        <taxon>Pektosvirus PPWS4</taxon>
    </lineage>
</organism>
<dbReference type="InterPro" id="IPR035151">
    <property type="entry name" value="TA_inhibitor"/>
</dbReference>
<proteinExistence type="predicted"/>
<evidence type="ECO:0000313" key="1">
    <source>
        <dbReference type="EMBL" id="BBA26436.1"/>
    </source>
</evidence>
<accession>A0A250KA83</accession>
<dbReference type="GeneID" id="54980032"/>